<comment type="caution">
    <text evidence="2">The sequence shown here is derived from an EMBL/GenBank/DDBJ whole genome shotgun (WGS) entry which is preliminary data.</text>
</comment>
<feature type="transmembrane region" description="Helical" evidence="1">
    <location>
        <begin position="6"/>
        <end position="32"/>
    </location>
</feature>
<evidence type="ECO:0000256" key="1">
    <source>
        <dbReference type="SAM" id="Phobius"/>
    </source>
</evidence>
<organism evidence="2 3">
    <name type="scientific">Cherax quadricarinatus</name>
    <name type="common">Australian red claw crayfish</name>
    <dbReference type="NCBI Taxonomy" id="27406"/>
    <lineage>
        <taxon>Eukaryota</taxon>
        <taxon>Metazoa</taxon>
        <taxon>Ecdysozoa</taxon>
        <taxon>Arthropoda</taxon>
        <taxon>Crustacea</taxon>
        <taxon>Multicrustacea</taxon>
        <taxon>Malacostraca</taxon>
        <taxon>Eumalacostraca</taxon>
        <taxon>Eucarida</taxon>
        <taxon>Decapoda</taxon>
        <taxon>Pleocyemata</taxon>
        <taxon>Astacidea</taxon>
        <taxon>Parastacoidea</taxon>
        <taxon>Parastacidae</taxon>
        <taxon>Cherax</taxon>
    </lineage>
</organism>
<name>A0AAW0W720_CHEQU</name>
<reference evidence="2 3" key="1">
    <citation type="journal article" date="2024" name="BMC Genomics">
        <title>Genome assembly of redclaw crayfish (Cherax quadricarinatus) provides insights into its immune adaptation and hypoxia tolerance.</title>
        <authorList>
            <person name="Liu Z."/>
            <person name="Zheng J."/>
            <person name="Li H."/>
            <person name="Fang K."/>
            <person name="Wang S."/>
            <person name="He J."/>
            <person name="Zhou D."/>
            <person name="Weng S."/>
            <person name="Chi M."/>
            <person name="Gu Z."/>
            <person name="He J."/>
            <person name="Li F."/>
            <person name="Wang M."/>
        </authorList>
    </citation>
    <scope>NUCLEOTIDE SEQUENCE [LARGE SCALE GENOMIC DNA]</scope>
    <source>
        <strain evidence="2">ZL_2023a</strain>
    </source>
</reference>
<accession>A0AAW0W720</accession>
<sequence length="192" mass="21111">KLPNCVNVVLLLTNTAVEACLKVISFFFFVFLEHFFAVIKKDILFITFLINGPKFIEFCRLKIFPVLWAAAVWRSPCCGQLLCGEVRVVGSCCVVKSVLWAAAVWRSPCCGQLLCGEVRVVGSCCVAKSVLWAAAVWRSPCCGQLLCGEVRVVGSCCVVKSVLWAAASLQKCHHQQQHAKTMSAKIKVVIRS</sequence>
<keyword evidence="3" id="KW-1185">Reference proteome</keyword>
<keyword evidence="1" id="KW-0812">Transmembrane</keyword>
<dbReference type="EMBL" id="JARKIK010000084">
    <property type="protein sequence ID" value="KAK8725071.1"/>
    <property type="molecule type" value="Genomic_DNA"/>
</dbReference>
<dbReference type="Proteomes" id="UP001445076">
    <property type="component" value="Unassembled WGS sequence"/>
</dbReference>
<evidence type="ECO:0000313" key="3">
    <source>
        <dbReference type="Proteomes" id="UP001445076"/>
    </source>
</evidence>
<keyword evidence="1" id="KW-1133">Transmembrane helix</keyword>
<evidence type="ECO:0000313" key="2">
    <source>
        <dbReference type="EMBL" id="KAK8725071.1"/>
    </source>
</evidence>
<feature type="non-terminal residue" evidence="2">
    <location>
        <position position="1"/>
    </location>
</feature>
<proteinExistence type="predicted"/>
<gene>
    <name evidence="2" type="ORF">OTU49_011143</name>
</gene>
<protein>
    <submittedName>
        <fullName evidence="2">Uncharacterized protein</fullName>
    </submittedName>
</protein>
<dbReference type="AlphaFoldDB" id="A0AAW0W720"/>
<keyword evidence="1" id="KW-0472">Membrane</keyword>